<accession>A0A0S3SR05</accession>
<evidence type="ECO:0000313" key="2">
    <source>
        <dbReference type="Proteomes" id="UP000291084"/>
    </source>
</evidence>
<protein>
    <submittedName>
        <fullName evidence="1">Uncharacterized protein</fullName>
    </submittedName>
</protein>
<evidence type="ECO:0000313" key="1">
    <source>
        <dbReference type="EMBL" id="BAT95264.1"/>
    </source>
</evidence>
<dbReference type="AlphaFoldDB" id="A0A0S3SR05"/>
<reference evidence="1 2" key="1">
    <citation type="journal article" date="2015" name="Sci. Rep.">
        <title>The power of single molecule real-time sequencing technology in the de novo assembly of a eukaryotic genome.</title>
        <authorList>
            <person name="Sakai H."/>
            <person name="Naito K."/>
            <person name="Ogiso-Tanaka E."/>
            <person name="Takahashi Y."/>
            <person name="Iseki K."/>
            <person name="Muto C."/>
            <person name="Satou K."/>
            <person name="Teruya K."/>
            <person name="Shiroma A."/>
            <person name="Shimoji M."/>
            <person name="Hirano T."/>
            <person name="Itoh T."/>
            <person name="Kaga A."/>
            <person name="Tomooka N."/>
        </authorList>
    </citation>
    <scope>NUCLEOTIDE SEQUENCE [LARGE SCALE GENOMIC DNA]</scope>
    <source>
        <strain evidence="2">cv. Shumari</strain>
    </source>
</reference>
<dbReference type="EMBL" id="AP015041">
    <property type="protein sequence ID" value="BAT95264.1"/>
    <property type="molecule type" value="Genomic_DNA"/>
</dbReference>
<organism evidence="1 2">
    <name type="scientific">Vigna angularis var. angularis</name>
    <dbReference type="NCBI Taxonomy" id="157739"/>
    <lineage>
        <taxon>Eukaryota</taxon>
        <taxon>Viridiplantae</taxon>
        <taxon>Streptophyta</taxon>
        <taxon>Embryophyta</taxon>
        <taxon>Tracheophyta</taxon>
        <taxon>Spermatophyta</taxon>
        <taxon>Magnoliopsida</taxon>
        <taxon>eudicotyledons</taxon>
        <taxon>Gunneridae</taxon>
        <taxon>Pentapetalae</taxon>
        <taxon>rosids</taxon>
        <taxon>fabids</taxon>
        <taxon>Fabales</taxon>
        <taxon>Fabaceae</taxon>
        <taxon>Papilionoideae</taxon>
        <taxon>50 kb inversion clade</taxon>
        <taxon>NPAAA clade</taxon>
        <taxon>indigoferoid/millettioid clade</taxon>
        <taxon>Phaseoleae</taxon>
        <taxon>Vigna</taxon>
    </lineage>
</organism>
<sequence length="71" mass="8312">MGEALYDGKSGRNSRKNTRVLAGLIALNKNAYRQQEQIMFIGCQKQVLLFCRFNYIILGFLNYQIVESYYH</sequence>
<name>A0A0S3SR05_PHAAN</name>
<gene>
    <name evidence="1" type="primary">Vigan.08G195500</name>
    <name evidence="1" type="ORF">VIGAN_08195500</name>
</gene>
<proteinExistence type="predicted"/>
<keyword evidence="2" id="KW-1185">Reference proteome</keyword>
<dbReference type="Proteomes" id="UP000291084">
    <property type="component" value="Chromosome 8"/>
</dbReference>